<dbReference type="AlphaFoldDB" id="A0A7W7LLG4"/>
<keyword evidence="1" id="KW-0472">Membrane</keyword>
<feature type="transmembrane region" description="Helical" evidence="1">
    <location>
        <begin position="51"/>
        <end position="69"/>
    </location>
</feature>
<gene>
    <name evidence="2" type="ORF">FHS39_001358</name>
</gene>
<feature type="transmembrane region" description="Helical" evidence="1">
    <location>
        <begin position="120"/>
        <end position="147"/>
    </location>
</feature>
<dbReference type="RefSeq" id="WP_045933648.1">
    <property type="nucleotide sequence ID" value="NZ_JACHJH010000002.1"/>
</dbReference>
<reference evidence="2 3" key="1">
    <citation type="submission" date="2020-08" db="EMBL/GenBank/DDBJ databases">
        <title>Genomic Encyclopedia of Type Strains, Phase III (KMG-III): the genomes of soil and plant-associated and newly described type strains.</title>
        <authorList>
            <person name="Whitman W."/>
        </authorList>
    </citation>
    <scope>NUCLEOTIDE SEQUENCE [LARGE SCALE GENOMIC DNA]</scope>
    <source>
        <strain evidence="2 3">CECT 3266</strain>
    </source>
</reference>
<keyword evidence="1" id="KW-0812">Transmembrane</keyword>
<evidence type="ECO:0000313" key="3">
    <source>
        <dbReference type="Proteomes" id="UP000556084"/>
    </source>
</evidence>
<comment type="caution">
    <text evidence="2">The sequence shown here is derived from an EMBL/GenBank/DDBJ whole genome shotgun (WGS) entry which is preliminary data.</text>
</comment>
<name>A0A7W7LLG4_9ACTN</name>
<keyword evidence="3" id="KW-1185">Reference proteome</keyword>
<accession>A0A7W7LLG4</accession>
<evidence type="ECO:0000313" key="2">
    <source>
        <dbReference type="EMBL" id="MBB4892347.1"/>
    </source>
</evidence>
<keyword evidence="1" id="KW-1133">Transmembrane helix</keyword>
<feature type="transmembrane region" description="Helical" evidence="1">
    <location>
        <begin position="153"/>
        <end position="173"/>
    </location>
</feature>
<organism evidence="2 3">
    <name type="scientific">Streptomyces olivoverticillatus</name>
    <dbReference type="NCBI Taxonomy" id="66427"/>
    <lineage>
        <taxon>Bacteria</taxon>
        <taxon>Bacillati</taxon>
        <taxon>Actinomycetota</taxon>
        <taxon>Actinomycetes</taxon>
        <taxon>Kitasatosporales</taxon>
        <taxon>Streptomycetaceae</taxon>
        <taxon>Streptomyces</taxon>
    </lineage>
</organism>
<dbReference type="Proteomes" id="UP000556084">
    <property type="component" value="Unassembled WGS sequence"/>
</dbReference>
<dbReference type="EMBL" id="JACHJH010000002">
    <property type="protein sequence ID" value="MBB4892347.1"/>
    <property type="molecule type" value="Genomic_DNA"/>
</dbReference>
<sequence>MNRYLISFLPWIAYAFVATSDDWRNGAEVGLAIALVVIYRDRRTGKHWDEMVIEVSAAVFFAGITWLSYKDPDSSLIPYGPALVDAWLALTAFGSLAIGRPFTLGIARRIAPEKVWKTKAFFRTNAVITTVWGVSFAGAAAALAVLIHHDPKATTASIVIKVVSFLIPVMFTMRYPATVAARQARSAHQPV</sequence>
<evidence type="ECO:0008006" key="4">
    <source>
        <dbReference type="Google" id="ProtNLM"/>
    </source>
</evidence>
<feature type="transmembrane region" description="Helical" evidence="1">
    <location>
        <begin position="81"/>
        <end position="99"/>
    </location>
</feature>
<proteinExistence type="predicted"/>
<evidence type="ECO:0000256" key="1">
    <source>
        <dbReference type="SAM" id="Phobius"/>
    </source>
</evidence>
<protein>
    <recommendedName>
        <fullName evidence="4">Intracellular septation protein A</fullName>
    </recommendedName>
</protein>